<evidence type="ECO:0000259" key="4">
    <source>
        <dbReference type="PROSITE" id="PS50110"/>
    </source>
</evidence>
<dbReference type="InterPro" id="IPR039420">
    <property type="entry name" value="WalR-like"/>
</dbReference>
<reference evidence="5 6" key="1">
    <citation type="submission" date="2019-02" db="EMBL/GenBank/DDBJ databases">
        <title>Sequencing the genomes of 1000 actinobacteria strains.</title>
        <authorList>
            <person name="Klenk H.-P."/>
        </authorList>
    </citation>
    <scope>NUCLEOTIDE SEQUENCE [LARGE SCALE GENOMIC DNA]</scope>
    <source>
        <strain evidence="5 6">DSM 45779</strain>
    </source>
</reference>
<comment type="caution">
    <text evidence="2">Lacks conserved residue(s) required for the propagation of feature annotation.</text>
</comment>
<comment type="caution">
    <text evidence="5">The sequence shown here is derived from an EMBL/GenBank/DDBJ whole genome shotgun (WGS) entry which is preliminary data.</text>
</comment>
<dbReference type="PROSITE" id="PS50043">
    <property type="entry name" value="HTH_LUXR_2"/>
    <property type="match status" value="1"/>
</dbReference>
<dbReference type="SMART" id="SM00421">
    <property type="entry name" value="HTH_LUXR"/>
    <property type="match status" value="1"/>
</dbReference>
<dbReference type="SUPFAM" id="SSF46894">
    <property type="entry name" value="C-terminal effector domain of the bipartite response regulators"/>
    <property type="match status" value="1"/>
</dbReference>
<dbReference type="PANTHER" id="PTHR43214:SF44">
    <property type="entry name" value="TWO-COMPONENT RESPONSE REGULATOR"/>
    <property type="match status" value="1"/>
</dbReference>
<dbReference type="Proteomes" id="UP000291591">
    <property type="component" value="Unassembled WGS sequence"/>
</dbReference>
<gene>
    <name evidence="5" type="ORF">EV383_4169</name>
</gene>
<dbReference type="Pfam" id="PF00196">
    <property type="entry name" value="GerE"/>
    <property type="match status" value="1"/>
</dbReference>
<evidence type="ECO:0000259" key="3">
    <source>
        <dbReference type="PROSITE" id="PS50043"/>
    </source>
</evidence>
<sequence length="217" mass="22889">MLILDVHPMFRRMLGPALHEEGMDVHEVGFDDEQVMLTAVAGLGTGVVLFELAPASEKVGGRIRTGPFVAALTANGNPVLAVSGHGDESSAAGAVAAGAVGVLSKDLPLPDLVNAVVRAGAGLPVMSAPEHGLWLSRHHERSVRRSRVADRLARLRPREQEILRLLAAGRRSSEIAGLFGTPPATLRAEVRSMMTVLGAGSQIEAVAMLFESRADAW</sequence>
<dbReference type="Gene3D" id="3.40.50.2300">
    <property type="match status" value="1"/>
</dbReference>
<dbReference type="PROSITE" id="PS50110">
    <property type="entry name" value="RESPONSE_REGULATORY"/>
    <property type="match status" value="1"/>
</dbReference>
<dbReference type="EMBL" id="SHKL01000001">
    <property type="protein sequence ID" value="RZT87259.1"/>
    <property type="molecule type" value="Genomic_DNA"/>
</dbReference>
<dbReference type="GO" id="GO:0003677">
    <property type="term" value="F:DNA binding"/>
    <property type="evidence" value="ECO:0007669"/>
    <property type="project" value="UniProtKB-KW"/>
</dbReference>
<keyword evidence="1 5" id="KW-0238">DNA-binding</keyword>
<evidence type="ECO:0000256" key="2">
    <source>
        <dbReference type="PROSITE-ProRule" id="PRU00169"/>
    </source>
</evidence>
<feature type="domain" description="HTH luxR-type" evidence="3">
    <location>
        <begin position="148"/>
        <end position="213"/>
    </location>
</feature>
<keyword evidence="6" id="KW-1185">Reference proteome</keyword>
<accession>A0A4Q7V3T7</accession>
<dbReference type="InterPro" id="IPR001789">
    <property type="entry name" value="Sig_transdc_resp-reg_receiver"/>
</dbReference>
<dbReference type="GO" id="GO:0000160">
    <property type="term" value="P:phosphorelay signal transduction system"/>
    <property type="evidence" value="ECO:0007669"/>
    <property type="project" value="InterPro"/>
</dbReference>
<dbReference type="InterPro" id="IPR036388">
    <property type="entry name" value="WH-like_DNA-bd_sf"/>
</dbReference>
<evidence type="ECO:0000256" key="1">
    <source>
        <dbReference type="ARBA" id="ARBA00023125"/>
    </source>
</evidence>
<protein>
    <submittedName>
        <fullName evidence="5">DNA-binding NarL/FixJ family response regulator</fullName>
    </submittedName>
</protein>
<dbReference type="AlphaFoldDB" id="A0A4Q7V3T7"/>
<dbReference type="Gene3D" id="1.10.10.10">
    <property type="entry name" value="Winged helix-like DNA-binding domain superfamily/Winged helix DNA-binding domain"/>
    <property type="match status" value="1"/>
</dbReference>
<dbReference type="InterPro" id="IPR016032">
    <property type="entry name" value="Sig_transdc_resp-reg_C-effctor"/>
</dbReference>
<dbReference type="GO" id="GO:0006355">
    <property type="term" value="P:regulation of DNA-templated transcription"/>
    <property type="evidence" value="ECO:0007669"/>
    <property type="project" value="InterPro"/>
</dbReference>
<evidence type="ECO:0000313" key="6">
    <source>
        <dbReference type="Proteomes" id="UP000291591"/>
    </source>
</evidence>
<dbReference type="SUPFAM" id="SSF52172">
    <property type="entry name" value="CheY-like"/>
    <property type="match status" value="1"/>
</dbReference>
<dbReference type="InterPro" id="IPR000792">
    <property type="entry name" value="Tscrpt_reg_LuxR_C"/>
</dbReference>
<name>A0A4Q7V3T7_PSEST</name>
<dbReference type="InterPro" id="IPR011006">
    <property type="entry name" value="CheY-like_superfamily"/>
</dbReference>
<organism evidence="5 6">
    <name type="scientific">Pseudonocardia sediminis</name>
    <dbReference type="NCBI Taxonomy" id="1397368"/>
    <lineage>
        <taxon>Bacteria</taxon>
        <taxon>Bacillati</taxon>
        <taxon>Actinomycetota</taxon>
        <taxon>Actinomycetes</taxon>
        <taxon>Pseudonocardiales</taxon>
        <taxon>Pseudonocardiaceae</taxon>
        <taxon>Pseudonocardia</taxon>
    </lineage>
</organism>
<evidence type="ECO:0000313" key="5">
    <source>
        <dbReference type="EMBL" id="RZT87259.1"/>
    </source>
</evidence>
<feature type="domain" description="Response regulatory" evidence="4">
    <location>
        <begin position="1"/>
        <end position="120"/>
    </location>
</feature>
<dbReference type="PANTHER" id="PTHR43214">
    <property type="entry name" value="TWO-COMPONENT RESPONSE REGULATOR"/>
    <property type="match status" value="1"/>
</dbReference>
<proteinExistence type="predicted"/>